<evidence type="ECO:0000256" key="6">
    <source>
        <dbReference type="ARBA" id="ARBA00022801"/>
    </source>
</evidence>
<evidence type="ECO:0000256" key="8">
    <source>
        <dbReference type="SAM" id="SignalP"/>
    </source>
</evidence>
<dbReference type="InterPro" id="IPR045249">
    <property type="entry name" value="HARBI1-like"/>
</dbReference>
<sequence>MPIFIVIIFSRYLATGCSLAELHFTFRVGKSTASQIVREVTGEIWSVLSEKEIPPLNPDLFLEIAQGFQDSTDFPHCIVVLDGKHIRLVQPENSGSLFYNYKKKFSIVLLAMCDADYKFTYIDVGSYGKSSNSGIFKNSALYDQLSKGSLDIPAASPLEGGKLFPYVILADQGFAMSENLIRPYGGKGLSDEKIFSITESPGQGGALNVHLG</sequence>
<evidence type="ECO:0000256" key="4">
    <source>
        <dbReference type="ARBA" id="ARBA00022722"/>
    </source>
</evidence>
<dbReference type="Proteomes" id="UP000499080">
    <property type="component" value="Unassembled WGS sequence"/>
</dbReference>
<keyword evidence="6" id="KW-0378">Hydrolase</keyword>
<dbReference type="GO" id="GO:0004518">
    <property type="term" value="F:nuclease activity"/>
    <property type="evidence" value="ECO:0007669"/>
    <property type="project" value="UniProtKB-KW"/>
</dbReference>
<feature type="chain" id="PRO_5021405410" description="DDE Tnp4 domain-containing protein" evidence="8">
    <location>
        <begin position="17"/>
        <end position="212"/>
    </location>
</feature>
<comment type="caution">
    <text evidence="10">The sequence shown here is derived from an EMBL/GenBank/DDBJ whole genome shotgun (WGS) entry which is preliminary data.</text>
</comment>
<reference evidence="10 11" key="1">
    <citation type="journal article" date="2019" name="Sci. Rep.">
        <title>Orb-weaving spider Araneus ventricosus genome elucidates the spidroin gene catalogue.</title>
        <authorList>
            <person name="Kono N."/>
            <person name="Nakamura H."/>
            <person name="Ohtoshi R."/>
            <person name="Moran D.A.P."/>
            <person name="Shinohara A."/>
            <person name="Yoshida Y."/>
            <person name="Fujiwara M."/>
            <person name="Mori M."/>
            <person name="Tomita M."/>
            <person name="Arakawa K."/>
        </authorList>
    </citation>
    <scope>NUCLEOTIDE SEQUENCE [LARGE SCALE GENOMIC DNA]</scope>
</reference>
<dbReference type="OrthoDB" id="2668416at2759"/>
<feature type="signal peptide" evidence="8">
    <location>
        <begin position="1"/>
        <end position="16"/>
    </location>
</feature>
<evidence type="ECO:0000313" key="11">
    <source>
        <dbReference type="Proteomes" id="UP000499080"/>
    </source>
</evidence>
<dbReference type="Pfam" id="PF13359">
    <property type="entry name" value="DDE_Tnp_4"/>
    <property type="match status" value="1"/>
</dbReference>
<keyword evidence="5" id="KW-0479">Metal-binding</keyword>
<dbReference type="PANTHER" id="PTHR22930">
    <property type="match status" value="1"/>
</dbReference>
<keyword evidence="8" id="KW-0732">Signal</keyword>
<gene>
    <name evidence="10" type="ORF">AVEN_175101_1</name>
</gene>
<comment type="similarity">
    <text evidence="3">Belongs to the HARBI1 family.</text>
</comment>
<keyword evidence="7" id="KW-0539">Nucleus</keyword>
<comment type="subcellular location">
    <subcellularLocation>
        <location evidence="2">Nucleus</location>
    </subcellularLocation>
</comment>
<dbReference type="GO" id="GO:0046872">
    <property type="term" value="F:metal ion binding"/>
    <property type="evidence" value="ECO:0007669"/>
    <property type="project" value="UniProtKB-KW"/>
</dbReference>
<evidence type="ECO:0000256" key="3">
    <source>
        <dbReference type="ARBA" id="ARBA00006958"/>
    </source>
</evidence>
<proteinExistence type="inferred from homology"/>
<evidence type="ECO:0000256" key="7">
    <source>
        <dbReference type="ARBA" id="ARBA00023242"/>
    </source>
</evidence>
<feature type="domain" description="DDE Tnp4" evidence="9">
    <location>
        <begin position="81"/>
        <end position="191"/>
    </location>
</feature>
<evidence type="ECO:0000259" key="9">
    <source>
        <dbReference type="Pfam" id="PF13359"/>
    </source>
</evidence>
<dbReference type="EMBL" id="BGPR01011798">
    <property type="protein sequence ID" value="GBN53011.1"/>
    <property type="molecule type" value="Genomic_DNA"/>
</dbReference>
<evidence type="ECO:0000313" key="10">
    <source>
        <dbReference type="EMBL" id="GBN53011.1"/>
    </source>
</evidence>
<dbReference type="InterPro" id="IPR027806">
    <property type="entry name" value="HARBI1_dom"/>
</dbReference>
<dbReference type="GO" id="GO:0016787">
    <property type="term" value="F:hydrolase activity"/>
    <property type="evidence" value="ECO:0007669"/>
    <property type="project" value="UniProtKB-KW"/>
</dbReference>
<keyword evidence="11" id="KW-1185">Reference proteome</keyword>
<dbReference type="AlphaFoldDB" id="A0A4Y2PPA4"/>
<evidence type="ECO:0000256" key="5">
    <source>
        <dbReference type="ARBA" id="ARBA00022723"/>
    </source>
</evidence>
<organism evidence="10 11">
    <name type="scientific">Araneus ventricosus</name>
    <name type="common">Orbweaver spider</name>
    <name type="synonym">Epeira ventricosa</name>
    <dbReference type="NCBI Taxonomy" id="182803"/>
    <lineage>
        <taxon>Eukaryota</taxon>
        <taxon>Metazoa</taxon>
        <taxon>Ecdysozoa</taxon>
        <taxon>Arthropoda</taxon>
        <taxon>Chelicerata</taxon>
        <taxon>Arachnida</taxon>
        <taxon>Araneae</taxon>
        <taxon>Araneomorphae</taxon>
        <taxon>Entelegynae</taxon>
        <taxon>Araneoidea</taxon>
        <taxon>Araneidae</taxon>
        <taxon>Araneus</taxon>
    </lineage>
</organism>
<dbReference type="PANTHER" id="PTHR22930:SF269">
    <property type="entry name" value="NUCLEASE HARBI1-LIKE PROTEIN"/>
    <property type="match status" value="1"/>
</dbReference>
<dbReference type="GO" id="GO:0005634">
    <property type="term" value="C:nucleus"/>
    <property type="evidence" value="ECO:0007669"/>
    <property type="project" value="UniProtKB-SubCell"/>
</dbReference>
<comment type="cofactor">
    <cofactor evidence="1">
        <name>a divalent metal cation</name>
        <dbReference type="ChEBI" id="CHEBI:60240"/>
    </cofactor>
</comment>
<accession>A0A4Y2PPA4</accession>
<evidence type="ECO:0000256" key="1">
    <source>
        <dbReference type="ARBA" id="ARBA00001968"/>
    </source>
</evidence>
<name>A0A4Y2PPA4_ARAVE</name>
<evidence type="ECO:0000256" key="2">
    <source>
        <dbReference type="ARBA" id="ARBA00004123"/>
    </source>
</evidence>
<protein>
    <recommendedName>
        <fullName evidence="9">DDE Tnp4 domain-containing protein</fullName>
    </recommendedName>
</protein>
<keyword evidence="4" id="KW-0540">Nuclease</keyword>